<dbReference type="RefSeq" id="WP_011340466.1">
    <property type="nucleotide sequence ID" value="NC_007498.2"/>
</dbReference>
<dbReference type="PANTHER" id="PTHR31302:SF0">
    <property type="entry name" value="TRANSMEMBRANE PROTEIN WITH METALLOPHOSPHOESTERASE DOMAIN"/>
    <property type="match status" value="1"/>
</dbReference>
<dbReference type="EMBL" id="CP000142">
    <property type="protein sequence ID" value="ABA88022.1"/>
    <property type="molecule type" value="Genomic_DNA"/>
</dbReference>
<evidence type="ECO:0000313" key="3">
    <source>
        <dbReference type="Proteomes" id="UP000002534"/>
    </source>
</evidence>
<sequence length="285" mass="32178">MSAVKPTIKSLSRRRFLIGGAVMLGGLLTADITLRQPRDLSMEEYILRLAKIPQGKELRLVQLSDLHLRTSRGYFERVARTVSTMRPDIILLTGDYLEQSRNLAGVLKFLQQLHAPAGIFAVQGNWEYWARLEGENLRRQFSRADVTLLINERRDVRIHGLPLSILGLDYPSPADQVARLVKEASPKRLNVMLSHVPAFNHQLLDKHVDLVLAGHTHGGQVRLPLLPPFYLPRYSGSFVAGFYKAGWAGVPLYVNRGLGTSMLPIRFLCPPEITLFRLVSQKQDR</sequence>
<dbReference type="GO" id="GO:0016787">
    <property type="term" value="F:hydrolase activity"/>
    <property type="evidence" value="ECO:0007669"/>
    <property type="project" value="InterPro"/>
</dbReference>
<dbReference type="CDD" id="cd07385">
    <property type="entry name" value="MPP_YkuE_C"/>
    <property type="match status" value="1"/>
</dbReference>
<evidence type="ECO:0000313" key="2">
    <source>
        <dbReference type="EMBL" id="ABA88022.1"/>
    </source>
</evidence>
<reference evidence="2 3" key="2">
    <citation type="journal article" date="2012" name="BMC Genomics">
        <title>The genome of Pelobacter carbinolicus reveals surprising metabolic capabilities and physiological features.</title>
        <authorList>
            <person name="Aklujkar M."/>
            <person name="Haveman S.A."/>
            <person name="Didonato R.Jr."/>
            <person name="Chertkov O."/>
            <person name="Han C.S."/>
            <person name="Land M.L."/>
            <person name="Brown P."/>
            <person name="Lovley D.R."/>
        </authorList>
    </citation>
    <scope>NUCLEOTIDE SEQUENCE [LARGE SCALE GENOMIC DNA]</scope>
    <source>
        <strain evidence="3">DSM 2380 / NBRC 103641 / GraBd1</strain>
    </source>
</reference>
<dbReference type="OrthoDB" id="9780884at2"/>
<dbReference type="eggNOG" id="COG1408">
    <property type="taxonomic scope" value="Bacteria"/>
</dbReference>
<keyword evidence="3" id="KW-1185">Reference proteome</keyword>
<dbReference type="Gene3D" id="3.60.21.10">
    <property type="match status" value="1"/>
</dbReference>
<organism evidence="2 3">
    <name type="scientific">Syntrophotalea carbinolica (strain DSM 2380 / NBRC 103641 / GraBd1)</name>
    <name type="common">Pelobacter carbinolicus</name>
    <dbReference type="NCBI Taxonomy" id="338963"/>
    <lineage>
        <taxon>Bacteria</taxon>
        <taxon>Pseudomonadati</taxon>
        <taxon>Thermodesulfobacteriota</taxon>
        <taxon>Desulfuromonadia</taxon>
        <taxon>Desulfuromonadales</taxon>
        <taxon>Syntrophotaleaceae</taxon>
        <taxon>Syntrophotalea</taxon>
    </lineage>
</organism>
<protein>
    <submittedName>
        <fullName evidence="2">Metallophosphoesterase</fullName>
    </submittedName>
</protein>
<dbReference type="InterPro" id="IPR029052">
    <property type="entry name" value="Metallo-depent_PP-like"/>
</dbReference>
<gene>
    <name evidence="2" type="ordered locus">Pcar_0763</name>
</gene>
<dbReference type="InterPro" id="IPR004843">
    <property type="entry name" value="Calcineurin-like_PHP"/>
</dbReference>
<dbReference type="InterPro" id="IPR051158">
    <property type="entry name" value="Metallophosphoesterase_sf"/>
</dbReference>
<dbReference type="KEGG" id="pca:Pcar_0763"/>
<dbReference type="Proteomes" id="UP000002534">
    <property type="component" value="Chromosome"/>
</dbReference>
<reference evidence="3" key="1">
    <citation type="submission" date="2005-10" db="EMBL/GenBank/DDBJ databases">
        <title>Complete sequence of Pelobacter carbinolicus DSM 2380.</title>
        <authorList>
            <person name="Copeland A."/>
            <person name="Lucas S."/>
            <person name="Lapidus A."/>
            <person name="Barry K."/>
            <person name="Detter J.C."/>
            <person name="Glavina T."/>
            <person name="Hammon N."/>
            <person name="Israni S."/>
            <person name="Pitluck S."/>
            <person name="Chertkov O."/>
            <person name="Schmutz J."/>
            <person name="Larimer F."/>
            <person name="Land M."/>
            <person name="Kyrpides N."/>
            <person name="Ivanova N."/>
            <person name="Richardson P."/>
        </authorList>
    </citation>
    <scope>NUCLEOTIDE SEQUENCE [LARGE SCALE GENOMIC DNA]</scope>
    <source>
        <strain evidence="3">DSM 2380 / NBRC 103641 / GraBd1</strain>
    </source>
</reference>
<evidence type="ECO:0000259" key="1">
    <source>
        <dbReference type="Pfam" id="PF00149"/>
    </source>
</evidence>
<proteinExistence type="predicted"/>
<dbReference type="Pfam" id="PF00149">
    <property type="entry name" value="Metallophos"/>
    <property type="match status" value="1"/>
</dbReference>
<dbReference type="PANTHER" id="PTHR31302">
    <property type="entry name" value="TRANSMEMBRANE PROTEIN WITH METALLOPHOSPHOESTERASE DOMAIN-RELATED"/>
    <property type="match status" value="1"/>
</dbReference>
<feature type="domain" description="Calcineurin-like phosphoesterase" evidence="1">
    <location>
        <begin position="58"/>
        <end position="218"/>
    </location>
</feature>
<name>Q3A6I5_SYNC1</name>
<dbReference type="HOGENOM" id="CLU_025443_1_0_7"/>
<dbReference type="SUPFAM" id="SSF56300">
    <property type="entry name" value="Metallo-dependent phosphatases"/>
    <property type="match status" value="1"/>
</dbReference>
<dbReference type="AlphaFoldDB" id="Q3A6I5"/>
<accession>Q3A6I5</accession>